<comment type="cofactor">
    <cofactor evidence="1">
        <name>thiamine diphosphate</name>
        <dbReference type="ChEBI" id="CHEBI:58937"/>
    </cofactor>
</comment>
<reference evidence="5 6" key="1">
    <citation type="journal article" date="2016" name="Nat. Commun.">
        <title>Thousands of microbial genomes shed light on interconnected biogeochemical processes in an aquifer system.</title>
        <authorList>
            <person name="Anantharaman K."/>
            <person name="Brown C.T."/>
            <person name="Hug L.A."/>
            <person name="Sharon I."/>
            <person name="Castelle C.J."/>
            <person name="Probst A.J."/>
            <person name="Thomas B.C."/>
            <person name="Singh A."/>
            <person name="Wilkins M.J."/>
            <person name="Karaoz U."/>
            <person name="Brodie E.L."/>
            <person name="Williams K.H."/>
            <person name="Hubbard S.S."/>
            <person name="Banfield J.F."/>
        </authorList>
    </citation>
    <scope>NUCLEOTIDE SEQUENCE [LARGE SCALE GENOMIC DNA]</scope>
</reference>
<accession>A0A1G2EYA1</accession>
<dbReference type="InterPro" id="IPR050642">
    <property type="entry name" value="PDH_E1_Alpha_Subunit"/>
</dbReference>
<dbReference type="SUPFAM" id="SSF52518">
    <property type="entry name" value="Thiamin diphosphate-binding fold (THDP-binding)"/>
    <property type="match status" value="1"/>
</dbReference>
<dbReference type="InterPro" id="IPR029061">
    <property type="entry name" value="THDP-binding"/>
</dbReference>
<gene>
    <name evidence="5" type="ORF">A3J00_04025</name>
</gene>
<keyword evidence="2" id="KW-0560">Oxidoreductase</keyword>
<dbReference type="CDD" id="cd02000">
    <property type="entry name" value="TPP_E1_PDC_ADC_BCADC"/>
    <property type="match status" value="1"/>
</dbReference>
<organism evidence="5 6">
    <name type="scientific">Candidatus Niyogibacteria bacterium RIFCSPLOWO2_02_FULL_45_13</name>
    <dbReference type="NCBI Taxonomy" id="1801725"/>
    <lineage>
        <taxon>Bacteria</taxon>
        <taxon>Candidatus Niyogiibacteriota</taxon>
    </lineage>
</organism>
<name>A0A1G2EYA1_9BACT</name>
<dbReference type="EMBL" id="MHMR01000015">
    <property type="protein sequence ID" value="OGZ30779.1"/>
    <property type="molecule type" value="Genomic_DNA"/>
</dbReference>
<dbReference type="Proteomes" id="UP000178428">
    <property type="component" value="Unassembled WGS sequence"/>
</dbReference>
<dbReference type="GO" id="GO:0006086">
    <property type="term" value="P:pyruvate decarboxylation to acetyl-CoA"/>
    <property type="evidence" value="ECO:0007669"/>
    <property type="project" value="TreeGrafter"/>
</dbReference>
<dbReference type="Gene3D" id="3.40.50.970">
    <property type="match status" value="1"/>
</dbReference>
<evidence type="ECO:0000259" key="4">
    <source>
        <dbReference type="Pfam" id="PF00676"/>
    </source>
</evidence>
<evidence type="ECO:0000313" key="6">
    <source>
        <dbReference type="Proteomes" id="UP000178428"/>
    </source>
</evidence>
<dbReference type="STRING" id="1801725.A3J00_04025"/>
<protein>
    <recommendedName>
        <fullName evidence="4">Dehydrogenase E1 component domain-containing protein</fullName>
    </recommendedName>
</protein>
<proteinExistence type="predicted"/>
<dbReference type="GO" id="GO:0004739">
    <property type="term" value="F:pyruvate dehydrogenase (acetyl-transferring) activity"/>
    <property type="evidence" value="ECO:0007669"/>
    <property type="project" value="TreeGrafter"/>
</dbReference>
<evidence type="ECO:0000256" key="2">
    <source>
        <dbReference type="ARBA" id="ARBA00023002"/>
    </source>
</evidence>
<dbReference type="PANTHER" id="PTHR11516:SF41">
    <property type="entry name" value="3-METHYL-2-OXOBUTANOATE DEHYDROGENASE SUBUNIT ALPHA"/>
    <property type="match status" value="1"/>
</dbReference>
<dbReference type="PANTHER" id="PTHR11516">
    <property type="entry name" value="PYRUVATE DEHYDROGENASE E1 COMPONENT, ALPHA SUBUNIT BACTERIAL AND ORGANELLAR"/>
    <property type="match status" value="1"/>
</dbReference>
<dbReference type="AlphaFoldDB" id="A0A1G2EYA1"/>
<feature type="domain" description="Dehydrogenase E1 component" evidence="4">
    <location>
        <begin position="79"/>
        <end position="353"/>
    </location>
</feature>
<sequence>MLKVATKITAEEIKNFDYFRDLERRFIEIRGPNQMYWREKSELEKLAPKDPETLLFLLRSMLLTRRTEEIIKGIIGQIPGSAFFGTGNEATSCGVMAAMKYEDPAFPLHRDLGCDFVRGHEAFTKGDIKVRLANLLFAQYFSRANSPCRGKDGNIHWGIPEISRYPMISHLGTNIPVACGAALYEKENKSGLVAFTFIGDGATSTGDIQALNQAASRKLPVIVVIDNNKWAYRTTLQEQTAAIPLSRKVEAFGIRGFTIDGTDILSVYAATKMAREIALSGTPVLLESSTFRMKGHSVYDPYEHYVSKEDLEKWSRRDPIARLANTIYNEPDLSDKNFEDEFKSVKSRLEKEFGVEQELQEALEWAKSSPQPEPSDLYTDISSNPELQKFIGVLCGRDER</sequence>
<evidence type="ECO:0000313" key="5">
    <source>
        <dbReference type="EMBL" id="OGZ30779.1"/>
    </source>
</evidence>
<dbReference type="Pfam" id="PF00676">
    <property type="entry name" value="E1_dh"/>
    <property type="match status" value="1"/>
</dbReference>
<evidence type="ECO:0000256" key="3">
    <source>
        <dbReference type="ARBA" id="ARBA00023052"/>
    </source>
</evidence>
<evidence type="ECO:0000256" key="1">
    <source>
        <dbReference type="ARBA" id="ARBA00001964"/>
    </source>
</evidence>
<keyword evidence="3" id="KW-0786">Thiamine pyrophosphate</keyword>
<comment type="caution">
    <text evidence="5">The sequence shown here is derived from an EMBL/GenBank/DDBJ whole genome shotgun (WGS) entry which is preliminary data.</text>
</comment>
<dbReference type="InterPro" id="IPR001017">
    <property type="entry name" value="DH_E1"/>
</dbReference>